<name>A0A9Q3E6U4_9BASI</name>
<evidence type="ECO:0000313" key="3">
    <source>
        <dbReference type="Proteomes" id="UP000765509"/>
    </source>
</evidence>
<organism evidence="2 3">
    <name type="scientific">Austropuccinia psidii MF-1</name>
    <dbReference type="NCBI Taxonomy" id="1389203"/>
    <lineage>
        <taxon>Eukaryota</taxon>
        <taxon>Fungi</taxon>
        <taxon>Dikarya</taxon>
        <taxon>Basidiomycota</taxon>
        <taxon>Pucciniomycotina</taxon>
        <taxon>Pucciniomycetes</taxon>
        <taxon>Pucciniales</taxon>
        <taxon>Sphaerophragmiaceae</taxon>
        <taxon>Austropuccinia</taxon>
    </lineage>
</organism>
<dbReference type="Proteomes" id="UP000765509">
    <property type="component" value="Unassembled WGS sequence"/>
</dbReference>
<gene>
    <name evidence="2" type="ORF">O181_053133</name>
</gene>
<evidence type="ECO:0000256" key="1">
    <source>
        <dbReference type="SAM" id="MobiDB-lite"/>
    </source>
</evidence>
<feature type="compositionally biased region" description="Low complexity" evidence="1">
    <location>
        <begin position="82"/>
        <end position="91"/>
    </location>
</feature>
<feature type="region of interest" description="Disordered" evidence="1">
    <location>
        <begin position="1"/>
        <end position="271"/>
    </location>
</feature>
<feature type="compositionally biased region" description="Low complexity" evidence="1">
    <location>
        <begin position="191"/>
        <end position="207"/>
    </location>
</feature>
<feature type="compositionally biased region" description="Polar residues" evidence="1">
    <location>
        <begin position="52"/>
        <end position="71"/>
    </location>
</feature>
<evidence type="ECO:0000313" key="2">
    <source>
        <dbReference type="EMBL" id="MBW0513418.1"/>
    </source>
</evidence>
<protein>
    <submittedName>
        <fullName evidence="2">Uncharacterized protein</fullName>
    </submittedName>
</protein>
<feature type="compositionally biased region" description="Polar residues" evidence="1">
    <location>
        <begin position="235"/>
        <end position="271"/>
    </location>
</feature>
<accession>A0A9Q3E6U4</accession>
<dbReference type="AlphaFoldDB" id="A0A9Q3E6U4"/>
<feature type="compositionally biased region" description="Low complexity" evidence="1">
    <location>
        <begin position="22"/>
        <end position="34"/>
    </location>
</feature>
<feature type="compositionally biased region" description="Polar residues" evidence="1">
    <location>
        <begin position="143"/>
        <end position="153"/>
    </location>
</feature>
<reference evidence="2" key="1">
    <citation type="submission" date="2021-03" db="EMBL/GenBank/DDBJ databases">
        <title>Draft genome sequence of rust myrtle Austropuccinia psidii MF-1, a brazilian biotype.</title>
        <authorList>
            <person name="Quecine M.C."/>
            <person name="Pachon D.M.R."/>
            <person name="Bonatelli M.L."/>
            <person name="Correr F.H."/>
            <person name="Franceschini L.M."/>
            <person name="Leite T.F."/>
            <person name="Margarido G.R.A."/>
            <person name="Almeida C.A."/>
            <person name="Ferrarezi J.A."/>
            <person name="Labate C.A."/>
        </authorList>
    </citation>
    <scope>NUCLEOTIDE SEQUENCE</scope>
    <source>
        <strain evidence="2">MF-1</strain>
    </source>
</reference>
<feature type="compositionally biased region" description="Low complexity" evidence="1">
    <location>
        <begin position="111"/>
        <end position="126"/>
    </location>
</feature>
<proteinExistence type="predicted"/>
<keyword evidence="3" id="KW-1185">Reference proteome</keyword>
<comment type="caution">
    <text evidence="2">The sequence shown here is derived from an EMBL/GenBank/DDBJ whole genome shotgun (WGS) entry which is preliminary data.</text>
</comment>
<dbReference type="EMBL" id="AVOT02023406">
    <property type="protein sequence ID" value="MBW0513418.1"/>
    <property type="molecule type" value="Genomic_DNA"/>
</dbReference>
<sequence>MSPLEPMDPQSPGKPAKPLHPLDPLQPLEPLQPLGGCSHGTANTGAEKPCDSSPSHQFGGSSYGSRTSSHAAMSEGSHEHYASSSESSEAARGFNSKSRAMSSGDRDFKGSAESYSSYSSAGFGYSIPADNPPSDCKHCHPSTPGTNGDNNTDIPDKPCPPGTKGDNTTDIPGKNSPPETPTKPNDPVHDTPGTPTNPNNTTHNSPCPDKETCHSTYHNSTSTGHNPPCKDCSKPVQNTTGNLPIPSNESNTTSNTPDNQEPHTDQTTTSGAVSKIPISTYGTLLMMIFGILLVL</sequence>
<feature type="compositionally biased region" description="Polar residues" evidence="1">
    <location>
        <begin position="214"/>
        <end position="225"/>
    </location>
</feature>